<dbReference type="RefSeq" id="WP_106205098.1">
    <property type="nucleotide sequence ID" value="NZ_PVTD01000004.1"/>
</dbReference>
<dbReference type="Pfam" id="PF00356">
    <property type="entry name" value="LacI"/>
    <property type="match status" value="1"/>
</dbReference>
<dbReference type="SUPFAM" id="SSF53822">
    <property type="entry name" value="Periplasmic binding protein-like I"/>
    <property type="match status" value="1"/>
</dbReference>
<reference evidence="5 6" key="1">
    <citation type="submission" date="2018-03" db="EMBL/GenBank/DDBJ databases">
        <title>Genomic Encyclopedia of Archaeal and Bacterial Type Strains, Phase II (KMG-II): from individual species to whole genera.</title>
        <authorList>
            <person name="Goeker M."/>
        </authorList>
    </citation>
    <scope>NUCLEOTIDE SEQUENCE [LARGE SCALE GENOMIC DNA]</scope>
    <source>
        <strain evidence="5 6">DSM 29328</strain>
    </source>
</reference>
<dbReference type="Gene3D" id="3.40.50.2300">
    <property type="match status" value="2"/>
</dbReference>
<dbReference type="InterPro" id="IPR001761">
    <property type="entry name" value="Peripla_BP/Lac1_sug-bd_dom"/>
</dbReference>
<evidence type="ECO:0000256" key="1">
    <source>
        <dbReference type="ARBA" id="ARBA00023015"/>
    </source>
</evidence>
<dbReference type="OrthoDB" id="60111at2"/>
<dbReference type="GO" id="GO:0000976">
    <property type="term" value="F:transcription cis-regulatory region binding"/>
    <property type="evidence" value="ECO:0007669"/>
    <property type="project" value="TreeGrafter"/>
</dbReference>
<keyword evidence="1" id="KW-0805">Transcription regulation</keyword>
<evidence type="ECO:0000313" key="5">
    <source>
        <dbReference type="EMBL" id="PRY23710.1"/>
    </source>
</evidence>
<evidence type="ECO:0000313" key="6">
    <source>
        <dbReference type="Proteomes" id="UP000239480"/>
    </source>
</evidence>
<dbReference type="GO" id="GO:0003700">
    <property type="term" value="F:DNA-binding transcription factor activity"/>
    <property type="evidence" value="ECO:0007669"/>
    <property type="project" value="TreeGrafter"/>
</dbReference>
<dbReference type="EMBL" id="PVTD01000004">
    <property type="protein sequence ID" value="PRY23710.1"/>
    <property type="molecule type" value="Genomic_DNA"/>
</dbReference>
<feature type="domain" description="HTH lacI-type" evidence="4">
    <location>
        <begin position="6"/>
        <end position="60"/>
    </location>
</feature>
<keyword evidence="3" id="KW-0804">Transcription</keyword>
<protein>
    <submittedName>
        <fullName evidence="5">LacI family transcriptional regulator</fullName>
    </submittedName>
</protein>
<dbReference type="Gene3D" id="1.10.260.40">
    <property type="entry name" value="lambda repressor-like DNA-binding domains"/>
    <property type="match status" value="1"/>
</dbReference>
<dbReference type="AlphaFoldDB" id="A0A2T0RRI0"/>
<dbReference type="Proteomes" id="UP000239480">
    <property type="component" value="Unassembled WGS sequence"/>
</dbReference>
<dbReference type="SMART" id="SM00354">
    <property type="entry name" value="HTH_LACI"/>
    <property type="match status" value="1"/>
</dbReference>
<dbReference type="Pfam" id="PF00532">
    <property type="entry name" value="Peripla_BP_1"/>
    <property type="match status" value="1"/>
</dbReference>
<sequence>MTAKRPTLKTISELSGFAVPTVSRALKDAPDIGEKTKQTVRRIAAEVGYVPNRAGVRLRTGKTNVISIVLSTEVDSIDDHTGRLIASIAQTLRTTPYHMIVTPYTKNEDRLDPVRYIVETRSADAIIMNQIEHEDPRISYLMERNFPFVTYGRTRWCREHAYFDFDNRAFGEIAANRLLRNGRRAFLLIAPPRDQSYSLHMIDGAKAALSAKGLELEILKGVDSHAPNALMRAGLAERLVSGPPVDAIVAPSTISAIAAVAALEHVGLTLGKEIDVFAKESAPLLCFFRREVMTVHEDVISAGEFLAKAGIRAIERPDLAPMQALEVARESRPAESLF</sequence>
<proteinExistence type="predicted"/>
<keyword evidence="2" id="KW-0238">DNA-binding</keyword>
<dbReference type="PROSITE" id="PS50932">
    <property type="entry name" value="HTH_LACI_2"/>
    <property type="match status" value="1"/>
</dbReference>
<dbReference type="PANTHER" id="PTHR30146">
    <property type="entry name" value="LACI-RELATED TRANSCRIPTIONAL REPRESSOR"/>
    <property type="match status" value="1"/>
</dbReference>
<evidence type="ECO:0000259" key="4">
    <source>
        <dbReference type="PROSITE" id="PS50932"/>
    </source>
</evidence>
<dbReference type="SUPFAM" id="SSF47413">
    <property type="entry name" value="lambda repressor-like DNA-binding domains"/>
    <property type="match status" value="1"/>
</dbReference>
<dbReference type="CDD" id="cd01392">
    <property type="entry name" value="HTH_LacI"/>
    <property type="match status" value="1"/>
</dbReference>
<accession>A0A2T0RRI0</accession>
<dbReference type="InterPro" id="IPR028082">
    <property type="entry name" value="Peripla_BP_I"/>
</dbReference>
<comment type="caution">
    <text evidence="5">The sequence shown here is derived from an EMBL/GenBank/DDBJ whole genome shotgun (WGS) entry which is preliminary data.</text>
</comment>
<dbReference type="CDD" id="cd20009">
    <property type="entry name" value="PBP1_RafR-like"/>
    <property type="match status" value="1"/>
</dbReference>
<dbReference type="InterPro" id="IPR000843">
    <property type="entry name" value="HTH_LacI"/>
</dbReference>
<gene>
    <name evidence="5" type="ORF">CLV78_104202</name>
</gene>
<evidence type="ECO:0000256" key="2">
    <source>
        <dbReference type="ARBA" id="ARBA00023125"/>
    </source>
</evidence>
<name>A0A2T0RRI0_9RHOB</name>
<evidence type="ECO:0000256" key="3">
    <source>
        <dbReference type="ARBA" id="ARBA00023163"/>
    </source>
</evidence>
<dbReference type="PANTHER" id="PTHR30146:SF120">
    <property type="entry name" value="ALANINE RACEMASE"/>
    <property type="match status" value="1"/>
</dbReference>
<dbReference type="InterPro" id="IPR010982">
    <property type="entry name" value="Lambda_DNA-bd_dom_sf"/>
</dbReference>
<keyword evidence="6" id="KW-1185">Reference proteome</keyword>
<organism evidence="5 6">
    <name type="scientific">Aliiruegeria haliotis</name>
    <dbReference type="NCBI Taxonomy" id="1280846"/>
    <lineage>
        <taxon>Bacteria</taxon>
        <taxon>Pseudomonadati</taxon>
        <taxon>Pseudomonadota</taxon>
        <taxon>Alphaproteobacteria</taxon>
        <taxon>Rhodobacterales</taxon>
        <taxon>Roseobacteraceae</taxon>
        <taxon>Aliiruegeria</taxon>
    </lineage>
</organism>